<evidence type="ECO:0000256" key="3">
    <source>
        <dbReference type="ARBA" id="ARBA00022553"/>
    </source>
</evidence>
<feature type="transmembrane region" description="Helical" evidence="9">
    <location>
        <begin position="144"/>
        <end position="164"/>
    </location>
</feature>
<dbReference type="EC" id="2.7.13.3" evidence="2"/>
<keyword evidence="3" id="KW-0597">Phosphoprotein</keyword>
<dbReference type="InterPro" id="IPR005467">
    <property type="entry name" value="His_kinase_dom"/>
</dbReference>
<dbReference type="SMART" id="SM00387">
    <property type="entry name" value="HATPase_c"/>
    <property type="match status" value="1"/>
</dbReference>
<proteinExistence type="predicted"/>
<keyword evidence="6" id="KW-0418">Kinase</keyword>
<evidence type="ECO:0000313" key="11">
    <source>
        <dbReference type="EMBL" id="HJG88656.1"/>
    </source>
</evidence>
<keyword evidence="9" id="KW-1133">Transmembrane helix</keyword>
<feature type="transmembrane region" description="Helical" evidence="9">
    <location>
        <begin position="12"/>
        <end position="30"/>
    </location>
</feature>
<dbReference type="InterPro" id="IPR004358">
    <property type="entry name" value="Sig_transdc_His_kin-like_C"/>
</dbReference>
<evidence type="ECO:0000256" key="2">
    <source>
        <dbReference type="ARBA" id="ARBA00012438"/>
    </source>
</evidence>
<dbReference type="Pfam" id="PF02518">
    <property type="entry name" value="HATPase_c"/>
    <property type="match status" value="1"/>
</dbReference>
<evidence type="ECO:0000256" key="7">
    <source>
        <dbReference type="ARBA" id="ARBA00022840"/>
    </source>
</evidence>
<reference evidence="11" key="2">
    <citation type="submission" date="2021-09" db="EMBL/GenBank/DDBJ databases">
        <authorList>
            <person name="Gilroy R."/>
        </authorList>
    </citation>
    <scope>NUCLEOTIDE SEQUENCE</scope>
    <source>
        <strain evidence="11">CHK121-7720</strain>
    </source>
</reference>
<keyword evidence="5" id="KW-0547">Nucleotide-binding</keyword>
<protein>
    <recommendedName>
        <fullName evidence="2">histidine kinase</fullName>
        <ecNumber evidence="2">2.7.13.3</ecNumber>
    </recommendedName>
</protein>
<name>A0A921SUF8_9BACT</name>
<evidence type="ECO:0000313" key="12">
    <source>
        <dbReference type="Proteomes" id="UP000757103"/>
    </source>
</evidence>
<dbReference type="InterPro" id="IPR003594">
    <property type="entry name" value="HATPase_dom"/>
</dbReference>
<dbReference type="PANTHER" id="PTHR43065">
    <property type="entry name" value="SENSOR HISTIDINE KINASE"/>
    <property type="match status" value="1"/>
</dbReference>
<dbReference type="GO" id="GO:0004673">
    <property type="term" value="F:protein histidine kinase activity"/>
    <property type="evidence" value="ECO:0007669"/>
    <property type="project" value="UniProtKB-EC"/>
</dbReference>
<keyword evidence="7 11" id="KW-0067">ATP-binding</keyword>
<dbReference type="PANTHER" id="PTHR43065:SF10">
    <property type="entry name" value="PEROXIDE STRESS-ACTIVATED HISTIDINE KINASE MAK3"/>
    <property type="match status" value="1"/>
</dbReference>
<evidence type="ECO:0000256" key="1">
    <source>
        <dbReference type="ARBA" id="ARBA00000085"/>
    </source>
</evidence>
<keyword evidence="9" id="KW-0472">Membrane</keyword>
<reference evidence="11" key="1">
    <citation type="journal article" date="2021" name="PeerJ">
        <title>Extensive microbial diversity within the chicken gut microbiome revealed by metagenomics and culture.</title>
        <authorList>
            <person name="Gilroy R."/>
            <person name="Ravi A."/>
            <person name="Getino M."/>
            <person name="Pursley I."/>
            <person name="Horton D.L."/>
            <person name="Alikhan N.F."/>
            <person name="Baker D."/>
            <person name="Gharbi K."/>
            <person name="Hall N."/>
            <person name="Watson M."/>
            <person name="Adriaenssens E.M."/>
            <person name="Foster-Nyarko E."/>
            <person name="Jarju S."/>
            <person name="Secka A."/>
            <person name="Antonio M."/>
            <person name="Oren A."/>
            <person name="Chaudhuri R.R."/>
            <person name="La Ragione R."/>
            <person name="Hildebrand F."/>
            <person name="Pallen M.J."/>
        </authorList>
    </citation>
    <scope>NUCLEOTIDE SEQUENCE</scope>
    <source>
        <strain evidence="11">CHK121-7720</strain>
    </source>
</reference>
<dbReference type="Proteomes" id="UP000757103">
    <property type="component" value="Unassembled WGS sequence"/>
</dbReference>
<keyword evidence="9" id="KW-0812">Transmembrane</keyword>
<dbReference type="GO" id="GO:0000160">
    <property type="term" value="P:phosphorelay signal transduction system"/>
    <property type="evidence" value="ECO:0007669"/>
    <property type="project" value="UniProtKB-KW"/>
</dbReference>
<gene>
    <name evidence="11" type="ORF">K8U91_04155</name>
</gene>
<evidence type="ECO:0000256" key="5">
    <source>
        <dbReference type="ARBA" id="ARBA00022741"/>
    </source>
</evidence>
<comment type="caution">
    <text evidence="11">The sequence shown here is derived from an EMBL/GenBank/DDBJ whole genome shotgun (WGS) entry which is preliminary data.</text>
</comment>
<evidence type="ECO:0000256" key="4">
    <source>
        <dbReference type="ARBA" id="ARBA00022679"/>
    </source>
</evidence>
<keyword evidence="8" id="KW-0902">Two-component regulatory system</keyword>
<evidence type="ECO:0000256" key="6">
    <source>
        <dbReference type="ARBA" id="ARBA00022777"/>
    </source>
</evidence>
<dbReference type="InterPro" id="IPR036890">
    <property type="entry name" value="HATPase_C_sf"/>
</dbReference>
<evidence type="ECO:0000256" key="9">
    <source>
        <dbReference type="SAM" id="Phobius"/>
    </source>
</evidence>
<accession>A0A921SUF8</accession>
<organism evidence="11 12">
    <name type="scientific">Barnesiella viscericola</name>
    <dbReference type="NCBI Taxonomy" id="397865"/>
    <lineage>
        <taxon>Bacteria</taxon>
        <taxon>Pseudomonadati</taxon>
        <taxon>Bacteroidota</taxon>
        <taxon>Bacteroidia</taxon>
        <taxon>Bacteroidales</taxon>
        <taxon>Barnesiellaceae</taxon>
        <taxon>Barnesiella</taxon>
    </lineage>
</organism>
<dbReference type="PRINTS" id="PR00344">
    <property type="entry name" value="BCTRLSENSOR"/>
</dbReference>
<feature type="domain" description="Histidine kinase" evidence="10">
    <location>
        <begin position="182"/>
        <end position="384"/>
    </location>
</feature>
<dbReference type="EMBL" id="DYUD01000014">
    <property type="protein sequence ID" value="HJG88656.1"/>
    <property type="molecule type" value="Genomic_DNA"/>
</dbReference>
<dbReference type="GO" id="GO:0005524">
    <property type="term" value="F:ATP binding"/>
    <property type="evidence" value="ECO:0007669"/>
    <property type="project" value="UniProtKB-KW"/>
</dbReference>
<dbReference type="Gene3D" id="3.30.565.10">
    <property type="entry name" value="Histidine kinase-like ATPase, C-terminal domain"/>
    <property type="match status" value="1"/>
</dbReference>
<comment type="catalytic activity">
    <reaction evidence="1">
        <text>ATP + protein L-histidine = ADP + protein N-phospho-L-histidine.</text>
        <dbReference type="EC" id="2.7.13.3"/>
    </reaction>
</comment>
<evidence type="ECO:0000259" key="10">
    <source>
        <dbReference type="PROSITE" id="PS50109"/>
    </source>
</evidence>
<keyword evidence="4" id="KW-0808">Transferase</keyword>
<dbReference type="SUPFAM" id="SSF55874">
    <property type="entry name" value="ATPase domain of HSP90 chaperone/DNA topoisomerase II/histidine kinase"/>
    <property type="match status" value="1"/>
</dbReference>
<dbReference type="AlphaFoldDB" id="A0A921SUF8"/>
<dbReference type="PROSITE" id="PS50109">
    <property type="entry name" value="HIS_KIN"/>
    <property type="match status" value="1"/>
</dbReference>
<evidence type="ECO:0000256" key="8">
    <source>
        <dbReference type="ARBA" id="ARBA00023012"/>
    </source>
</evidence>
<sequence length="384" mass="43488">MQNIYDVRQKGKLIFLLISVLLVGGVLYVSNDLVKDLSVEERKKMEIWAEATRELASDKTEMSMELILKVIQSNTSIPAILVDGNGEINQYVNLSLPETDPEKYLQRKLDHLKGGSNVIEINLGDNEKQYLYYDDSILLKRLSFYPYVQLGVMVLFVLIVYFALISTKKAEQNKVWVGLSKETAHQLGTPISSLMAWMDLLEASGVDPALLSDMNKDVKRLSVIAERFSKIGSKPEMELVYINEVLENATEYMRRRVSSKVQIVTHLPADAEGAMVCLSLFEWVIENLCKNAVDAMNGEGRIDVYLTSEKQQLYIDIKDTGKGIARKNFKTVFNPGYTTKKRGWGLGLTLAKRIVEEYHAGRIFVKESEIGKGTTFRIELKRVV</sequence>
<dbReference type="RefSeq" id="WP_273305708.1">
    <property type="nucleotide sequence ID" value="NZ_CASDXW010000006.1"/>
</dbReference>